<dbReference type="InterPro" id="IPR023271">
    <property type="entry name" value="Aquaporin-like"/>
</dbReference>
<evidence type="ECO:0000256" key="5">
    <source>
        <dbReference type="SAM" id="Phobius"/>
    </source>
</evidence>
<evidence type="ECO:0000256" key="1">
    <source>
        <dbReference type="ARBA" id="ARBA00004141"/>
    </source>
</evidence>
<proteinExistence type="predicted"/>
<dbReference type="SUPFAM" id="SSF81338">
    <property type="entry name" value="Aquaporin-like"/>
    <property type="match status" value="1"/>
</dbReference>
<comment type="subcellular location">
    <subcellularLocation>
        <location evidence="1">Membrane</location>
        <topology evidence="1">Multi-pass membrane protein</topology>
    </subcellularLocation>
</comment>
<evidence type="ECO:0000313" key="6">
    <source>
        <dbReference type="Proteomes" id="UP000887540"/>
    </source>
</evidence>
<dbReference type="AlphaFoldDB" id="A0A914CIV8"/>
<evidence type="ECO:0000313" key="7">
    <source>
        <dbReference type="WBParaSite" id="ACRNAN_scaffold10952.g11029.t1"/>
    </source>
</evidence>
<reference evidence="7" key="1">
    <citation type="submission" date="2022-11" db="UniProtKB">
        <authorList>
            <consortium name="WormBaseParasite"/>
        </authorList>
    </citation>
    <scope>IDENTIFICATION</scope>
</reference>
<keyword evidence="3 5" id="KW-1133">Transmembrane helix</keyword>
<name>A0A914CIV8_9BILA</name>
<feature type="transmembrane region" description="Helical" evidence="5">
    <location>
        <begin position="64"/>
        <end position="85"/>
    </location>
</feature>
<evidence type="ECO:0000256" key="4">
    <source>
        <dbReference type="ARBA" id="ARBA00023136"/>
    </source>
</evidence>
<dbReference type="Proteomes" id="UP000887540">
    <property type="component" value="Unplaced"/>
</dbReference>
<dbReference type="WBParaSite" id="ACRNAN_scaffold10952.g11029.t1">
    <property type="protein sequence ID" value="ACRNAN_scaffold10952.g11029.t1"/>
    <property type="gene ID" value="ACRNAN_scaffold10952.g11029"/>
</dbReference>
<evidence type="ECO:0000256" key="2">
    <source>
        <dbReference type="ARBA" id="ARBA00022692"/>
    </source>
</evidence>
<organism evidence="6 7">
    <name type="scientific">Acrobeloides nanus</name>
    <dbReference type="NCBI Taxonomy" id="290746"/>
    <lineage>
        <taxon>Eukaryota</taxon>
        <taxon>Metazoa</taxon>
        <taxon>Ecdysozoa</taxon>
        <taxon>Nematoda</taxon>
        <taxon>Chromadorea</taxon>
        <taxon>Rhabditida</taxon>
        <taxon>Tylenchina</taxon>
        <taxon>Cephalobomorpha</taxon>
        <taxon>Cephaloboidea</taxon>
        <taxon>Cephalobidae</taxon>
        <taxon>Acrobeloides</taxon>
    </lineage>
</organism>
<accession>A0A914CIV8</accession>
<sequence>MAFVILFFIGGQMITILPLSMVKFTGLLMNPANLTSIIPAFKEFQKFRSLTKIAAMKDEQISYIFFWILLFCASVAQFGGIIVAIDMHRVLLQRKTTLTTKTYNLQKMLQKALLVNYALIIF</sequence>
<keyword evidence="2 5" id="KW-0812">Transmembrane</keyword>
<keyword evidence="4 5" id="KW-0472">Membrane</keyword>
<evidence type="ECO:0000256" key="3">
    <source>
        <dbReference type="ARBA" id="ARBA00022989"/>
    </source>
</evidence>
<keyword evidence="6" id="KW-1185">Reference proteome</keyword>
<dbReference type="GO" id="GO:0016020">
    <property type="term" value="C:membrane"/>
    <property type="evidence" value="ECO:0007669"/>
    <property type="project" value="UniProtKB-SubCell"/>
</dbReference>
<protein>
    <submittedName>
        <fullName evidence="7">Uncharacterized protein</fullName>
    </submittedName>
</protein>